<accession>D9PZX9</accession>
<reference evidence="1 2" key="1">
    <citation type="journal article" date="2010" name="Appl. Environ. Microbiol.">
        <title>The genome sequence of the crenarchaeon Acidilobus saccharovorans supports a new order, Acidilobales, and suggests an important ecological role in terrestrial acidic hot springs.</title>
        <authorList>
            <person name="Mardanov A.V."/>
            <person name="Svetlitchnyi V.A."/>
            <person name="Beletsky A.V."/>
            <person name="Prokofeva M.I."/>
            <person name="Bonch-Osmolovskaya E.A."/>
            <person name="Ravin N.V."/>
            <person name="Skryabin K.G."/>
        </authorList>
    </citation>
    <scope>NUCLEOTIDE SEQUENCE [LARGE SCALE GENOMIC DNA]</scope>
    <source>
        <strain evidence="2">DSM 16705 / JCM 18335 / VKM B-2471 / 345-15</strain>
    </source>
</reference>
<evidence type="ECO:0000313" key="2">
    <source>
        <dbReference type="Proteomes" id="UP000000346"/>
    </source>
</evidence>
<dbReference type="PANTHER" id="PTHR40730:SF3">
    <property type="entry name" value="HTH CRO_C1-TYPE DOMAIN-CONTAINING PROTEIN"/>
    <property type="match status" value="1"/>
</dbReference>
<dbReference type="STRING" id="666510.ASAC_0210"/>
<dbReference type="eggNOG" id="arCOG00017">
    <property type="taxonomic scope" value="Archaea"/>
</dbReference>
<evidence type="ECO:0008006" key="3">
    <source>
        <dbReference type="Google" id="ProtNLM"/>
    </source>
</evidence>
<protein>
    <recommendedName>
        <fullName evidence="3">Transcriptional regulator</fullName>
    </recommendedName>
</protein>
<proteinExistence type="predicted"/>
<dbReference type="AlphaFoldDB" id="D9PZX9"/>
<name>D9PZX9_ACIS3</name>
<dbReference type="RefSeq" id="WP_013266129.1">
    <property type="nucleotide sequence ID" value="NC_014374.1"/>
</dbReference>
<dbReference type="PANTHER" id="PTHR40730">
    <property type="entry name" value="TRANSCRIPTIONAL REGULATOR PROTEIN-LIKE PROTEIN"/>
    <property type="match status" value="1"/>
</dbReference>
<gene>
    <name evidence="1" type="ordered locus">ASAC_0210</name>
</gene>
<dbReference type="OrthoDB" id="42697at2157"/>
<dbReference type="HOGENOM" id="CLU_133047_2_1_2"/>
<organism evidence="1 2">
    <name type="scientific">Acidilobus saccharovorans (strain DSM 16705 / JCM 18335 / VKM B-2471 / 345-15)</name>
    <dbReference type="NCBI Taxonomy" id="666510"/>
    <lineage>
        <taxon>Archaea</taxon>
        <taxon>Thermoproteota</taxon>
        <taxon>Thermoprotei</taxon>
        <taxon>Acidilobales</taxon>
        <taxon>Acidilobaceae</taxon>
        <taxon>Acidilobus</taxon>
    </lineage>
</organism>
<keyword evidence="2" id="KW-1185">Reference proteome</keyword>
<dbReference type="InParanoid" id="D9PZX9"/>
<dbReference type="GeneID" id="9498430"/>
<evidence type="ECO:0000313" key="1">
    <source>
        <dbReference type="EMBL" id="ADL18617.1"/>
    </source>
</evidence>
<dbReference type="EMBL" id="CP001742">
    <property type="protein sequence ID" value="ADL18617.1"/>
    <property type="molecule type" value="Genomic_DNA"/>
</dbReference>
<dbReference type="Proteomes" id="UP000000346">
    <property type="component" value="Chromosome"/>
</dbReference>
<sequence length="137" mass="15377">MKVKQHLQQPLPIRQPCEVAAKEVMPSIRASIAYVLVNEFKLSKYEAARLLGLTPAAVSNYIEGRRGEKYMAKILNDKAKAEKIREAAMIILAYSSDAKSSERFQNITCAICSSVNEVAQMYGCHYLTMKKPEQLHA</sequence>
<dbReference type="KEGG" id="asc:ASAC_0210"/>